<keyword evidence="3" id="KW-1185">Reference proteome</keyword>
<name>Q23RI0_TETTS</name>
<reference evidence="3" key="1">
    <citation type="journal article" date="2006" name="PLoS Biol.">
        <title>Macronuclear genome sequence of the ciliate Tetrahymena thermophila, a model eukaryote.</title>
        <authorList>
            <person name="Eisen J.A."/>
            <person name="Coyne R.S."/>
            <person name="Wu M."/>
            <person name="Wu D."/>
            <person name="Thiagarajan M."/>
            <person name="Wortman J.R."/>
            <person name="Badger J.H."/>
            <person name="Ren Q."/>
            <person name="Amedeo P."/>
            <person name="Jones K.M."/>
            <person name="Tallon L.J."/>
            <person name="Delcher A.L."/>
            <person name="Salzberg S.L."/>
            <person name="Silva J.C."/>
            <person name="Haas B.J."/>
            <person name="Majoros W.H."/>
            <person name="Farzad M."/>
            <person name="Carlton J.M."/>
            <person name="Smith R.K. Jr."/>
            <person name="Garg J."/>
            <person name="Pearlman R.E."/>
            <person name="Karrer K.M."/>
            <person name="Sun L."/>
            <person name="Manning G."/>
            <person name="Elde N.C."/>
            <person name="Turkewitz A.P."/>
            <person name="Asai D.J."/>
            <person name="Wilkes D.E."/>
            <person name="Wang Y."/>
            <person name="Cai H."/>
            <person name="Collins K."/>
            <person name="Stewart B.A."/>
            <person name="Lee S.R."/>
            <person name="Wilamowska K."/>
            <person name="Weinberg Z."/>
            <person name="Ruzzo W.L."/>
            <person name="Wloga D."/>
            <person name="Gaertig J."/>
            <person name="Frankel J."/>
            <person name="Tsao C.-C."/>
            <person name="Gorovsky M.A."/>
            <person name="Keeling P.J."/>
            <person name="Waller R.F."/>
            <person name="Patron N.J."/>
            <person name="Cherry J.M."/>
            <person name="Stover N.A."/>
            <person name="Krieger C.J."/>
            <person name="del Toro C."/>
            <person name="Ryder H.F."/>
            <person name="Williamson S.C."/>
            <person name="Barbeau R.A."/>
            <person name="Hamilton E.P."/>
            <person name="Orias E."/>
        </authorList>
    </citation>
    <scope>NUCLEOTIDE SEQUENCE [LARGE SCALE GENOMIC DNA]</scope>
    <source>
        <strain evidence="3">SB210</strain>
    </source>
</reference>
<dbReference type="AlphaFoldDB" id="Q23RI0"/>
<feature type="coiled-coil region" evidence="1">
    <location>
        <begin position="3"/>
        <end position="30"/>
    </location>
</feature>
<feature type="coiled-coil region" evidence="1">
    <location>
        <begin position="252"/>
        <end position="279"/>
    </location>
</feature>
<feature type="coiled-coil region" evidence="1">
    <location>
        <begin position="368"/>
        <end position="748"/>
    </location>
</feature>
<keyword evidence="1" id="KW-0175">Coiled coil</keyword>
<organism evidence="2 3">
    <name type="scientific">Tetrahymena thermophila (strain SB210)</name>
    <dbReference type="NCBI Taxonomy" id="312017"/>
    <lineage>
        <taxon>Eukaryota</taxon>
        <taxon>Sar</taxon>
        <taxon>Alveolata</taxon>
        <taxon>Ciliophora</taxon>
        <taxon>Intramacronucleata</taxon>
        <taxon>Oligohymenophorea</taxon>
        <taxon>Hymenostomatida</taxon>
        <taxon>Tetrahymenina</taxon>
        <taxon>Tetrahymenidae</taxon>
        <taxon>Tetrahymena</taxon>
    </lineage>
</organism>
<proteinExistence type="predicted"/>
<protein>
    <submittedName>
        <fullName evidence="2">Uncharacterized protein</fullName>
    </submittedName>
</protein>
<dbReference type="KEGG" id="tet:TTHERM_00387100"/>
<evidence type="ECO:0000313" key="3">
    <source>
        <dbReference type="Proteomes" id="UP000009168"/>
    </source>
</evidence>
<dbReference type="EMBL" id="GG662644">
    <property type="protein sequence ID" value="EAR99068.2"/>
    <property type="molecule type" value="Genomic_DNA"/>
</dbReference>
<dbReference type="HOGENOM" id="CLU_287961_0_0_1"/>
<dbReference type="GeneID" id="7825979"/>
<evidence type="ECO:0000256" key="1">
    <source>
        <dbReference type="SAM" id="Coils"/>
    </source>
</evidence>
<dbReference type="InParanoid" id="Q23RI0"/>
<evidence type="ECO:0000313" key="2">
    <source>
        <dbReference type="EMBL" id="EAR99068.2"/>
    </source>
</evidence>
<sequence>MNQSELQAQYESIQNNIRNQFEEIEQLSSDQGDNKDLIIEKLVSQNQYIYNQYVRLYEKSLTIDDIAHLIDLSSRDEQEIKQYVQDQVRIAFEDKKMLEDQVGCLNLELFKMKERCLQSDQINDKNIYKKQLEDILNAYAEYRNNNLLKYVAAYKEINTANFKAILFKDLELITNIIIDQRGQNYATFQGNFESEVNQNNYFQAANLQQKLPRTDSQKSYEKFGKEVLSKKASQILNEHNNDKNSNISAILKANKLEIENELRNKLSRLSNQKSQQNYQEDDEIIEKTQVFVDRAKNEETGIKTIIKHSIQRLNAIVDEMQAQGNQHQSLMDSLRDELMELTSRIYTLKQFSKDEETEKWNKVVKSIQQNYEETMKQQSQDIEERNKEIKRLKDFICEYEKEVENMKNFINDIENNVKEKEDIIQQLQNKMQQIHLQQDDEQNFYQEQIEEKNNQVLKLSIQIQQITNQKNELLAQNSSFKDEIAKIEDQLHQMIKSKKEYEDGLDKEKEETFHQYNKLRMEYETEAQKFMSKIQEQETQIDVYKKQIQLKEMEMDEMQNTFNQLEEFSKKQLDVIKEQQDQIIKFRNIKEKNKQYKEMIQGSNEDIQNLKADFNKLINQTQQIQKELEMRNEEKQGLKEEIQFLKMRNDGYEKRIEVLERRNDELEEIAIQKEKQSQQQQQNPELNYFQNKLNQLESEKIQIIQENSCLKEQNKELTNKSQVLIQNLEQLQDQNEKSVDINTQLANERDLLQDKLFKLSDLITLNREKMQKYEQNIQYYQSIISNYMYNDSNQRKSTFKDVDNELSCNSVFNNVNALKQYQQNQNQYNAFQQNANQEIIVQQEYQPNSYINQQNQQINFENQQPIQFNLSNSNSKYQKISMFSQPFYQDNENQIQSSNFSNNYSENYFQYPQSDHVPKYSFCNPVKKQDPIHNQILEENIQEEIPSNQNTKRSNKEDQVNLNNQMNSKTNLSYSPFTVQNEVLNSDDTNNNSNFNQIKVMNGNNLNKISDYQIKSSYQNMDYLQKNMISIKNNEQKLLFNQINESDQNNNMSNYDQQSKHKLSLDEDLKKLINLHSSIVESKK</sequence>
<accession>Q23RI0</accession>
<dbReference type="Proteomes" id="UP000009168">
    <property type="component" value="Unassembled WGS sequence"/>
</dbReference>
<dbReference type="OrthoDB" id="1923550at2759"/>
<dbReference type="RefSeq" id="XP_001019313.2">
    <property type="nucleotide sequence ID" value="XM_001019313.2"/>
</dbReference>
<gene>
    <name evidence="2" type="ORF">TTHERM_00387100</name>
</gene>